<sequence length="425" mass="47035">MRDMAAYRAPSYQNVTFLVLNNRTQSESFNDTANETSIETVLTPYLYLEDHFAWMLLTTCVLGLAAFFGTFGNVLIIAAVSCVRNLRTCGNMFVLNLAIADVIITVLVDPFNVVGAVAGRRVLLSNYRLCNIIASFCAPTCLSSMWTMCAISLNRYIFICKPHLYPRIFTYKSTALYCVGIWALSCLLTMPNHIGWGHNRFSIYHYVCSFDMVTSSYAIFFVVTGVLIPLMGVLFGYTAIYLKVRAVKLQMQRHKAARANPTAGMMRADDGGKKKVAAVKKERPKRPGFTREDVSLAKTMFMAFFVFVACWILEAVIVLGDLAADAPEWVNILSVVTAHGNSALNPILYGLTNENFRQGYRTVIGLNCRSVDPAGLKGTSGQKSKSGTFDTSRDRTSVAPTKMTRPSQSGRVRPSQISHNSSLDV</sequence>
<feature type="transmembrane region" description="Helical" evidence="11">
    <location>
        <begin position="92"/>
        <end position="112"/>
    </location>
</feature>
<evidence type="ECO:0000313" key="14">
    <source>
        <dbReference type="Proteomes" id="UP000192578"/>
    </source>
</evidence>
<evidence type="ECO:0000256" key="1">
    <source>
        <dbReference type="ARBA" id="ARBA00004651"/>
    </source>
</evidence>
<comment type="subcellular location">
    <subcellularLocation>
        <location evidence="1">Cell membrane</location>
        <topology evidence="1">Multi-pass membrane protein</topology>
    </subcellularLocation>
</comment>
<evidence type="ECO:0000256" key="2">
    <source>
        <dbReference type="ARBA" id="ARBA00022475"/>
    </source>
</evidence>
<evidence type="ECO:0000256" key="11">
    <source>
        <dbReference type="SAM" id="Phobius"/>
    </source>
</evidence>
<evidence type="ECO:0000256" key="7">
    <source>
        <dbReference type="ARBA" id="ARBA00023170"/>
    </source>
</evidence>
<keyword evidence="3 9" id="KW-0812">Transmembrane</keyword>
<comment type="similarity">
    <text evidence="9">Belongs to the G-protein coupled receptor 1 family.</text>
</comment>
<dbReference type="PRINTS" id="PR00237">
    <property type="entry name" value="GPCRRHODOPSN"/>
</dbReference>
<gene>
    <name evidence="13" type="ORF">BV898_14788</name>
</gene>
<dbReference type="InterPro" id="IPR017452">
    <property type="entry name" value="GPCR_Rhodpsn_7TM"/>
</dbReference>
<dbReference type="SUPFAM" id="SSF81321">
    <property type="entry name" value="Family A G protein-coupled receptor-like"/>
    <property type="match status" value="1"/>
</dbReference>
<dbReference type="CDD" id="cd00637">
    <property type="entry name" value="7tm_classA_rhodopsin-like"/>
    <property type="match status" value="1"/>
</dbReference>
<feature type="region of interest" description="Disordered" evidence="10">
    <location>
        <begin position="375"/>
        <end position="425"/>
    </location>
</feature>
<evidence type="ECO:0000256" key="5">
    <source>
        <dbReference type="ARBA" id="ARBA00023040"/>
    </source>
</evidence>
<accession>A0A9X6NCL7</accession>
<dbReference type="GO" id="GO:0004930">
    <property type="term" value="F:G protein-coupled receptor activity"/>
    <property type="evidence" value="ECO:0007669"/>
    <property type="project" value="UniProtKB-KW"/>
</dbReference>
<feature type="transmembrane region" description="Helical" evidence="11">
    <location>
        <begin position="216"/>
        <end position="242"/>
    </location>
</feature>
<dbReference type="Gene3D" id="1.20.1070.10">
    <property type="entry name" value="Rhodopsin 7-helix transmembrane proteins"/>
    <property type="match status" value="1"/>
</dbReference>
<dbReference type="AlphaFoldDB" id="A0A9X6NCL7"/>
<keyword evidence="6 11" id="KW-0472">Membrane</keyword>
<evidence type="ECO:0000313" key="13">
    <source>
        <dbReference type="EMBL" id="OWA50266.1"/>
    </source>
</evidence>
<evidence type="ECO:0000256" key="8">
    <source>
        <dbReference type="ARBA" id="ARBA00023224"/>
    </source>
</evidence>
<dbReference type="SMART" id="SM01381">
    <property type="entry name" value="7TM_GPCR_Srsx"/>
    <property type="match status" value="1"/>
</dbReference>
<dbReference type="PROSITE" id="PS00237">
    <property type="entry name" value="G_PROTEIN_RECEP_F1_1"/>
    <property type="match status" value="1"/>
</dbReference>
<feature type="compositionally biased region" description="Polar residues" evidence="10">
    <location>
        <begin position="404"/>
        <end position="425"/>
    </location>
</feature>
<keyword evidence="8 9" id="KW-0807">Transducer</keyword>
<keyword evidence="14" id="KW-1185">Reference proteome</keyword>
<dbReference type="FunFam" id="1.20.1070.10:FF:000345">
    <property type="entry name" value="40S ribosomal protein S27"/>
    <property type="match status" value="1"/>
</dbReference>
<feature type="transmembrane region" description="Helical" evidence="11">
    <location>
        <begin position="301"/>
        <end position="323"/>
    </location>
</feature>
<dbReference type="PANTHER" id="PTHR22752">
    <property type="entry name" value="G PROTEIN-COUPLED RECEPTOR"/>
    <property type="match status" value="1"/>
</dbReference>
<keyword evidence="7 9" id="KW-0675">Receptor</keyword>
<dbReference type="PROSITE" id="PS50262">
    <property type="entry name" value="G_PROTEIN_RECEP_F1_2"/>
    <property type="match status" value="1"/>
</dbReference>
<dbReference type="Pfam" id="PF00001">
    <property type="entry name" value="7tm_1"/>
    <property type="match status" value="1"/>
</dbReference>
<feature type="transmembrane region" description="Helical" evidence="11">
    <location>
        <begin position="132"/>
        <end position="153"/>
    </location>
</feature>
<proteinExistence type="inferred from homology"/>
<evidence type="ECO:0000256" key="6">
    <source>
        <dbReference type="ARBA" id="ARBA00023136"/>
    </source>
</evidence>
<organism evidence="13 14">
    <name type="scientific">Hypsibius exemplaris</name>
    <name type="common">Freshwater tardigrade</name>
    <dbReference type="NCBI Taxonomy" id="2072580"/>
    <lineage>
        <taxon>Eukaryota</taxon>
        <taxon>Metazoa</taxon>
        <taxon>Ecdysozoa</taxon>
        <taxon>Tardigrada</taxon>
        <taxon>Eutardigrada</taxon>
        <taxon>Parachela</taxon>
        <taxon>Hypsibioidea</taxon>
        <taxon>Hypsibiidae</taxon>
        <taxon>Hypsibius</taxon>
    </lineage>
</organism>
<feature type="compositionally biased region" description="Polar residues" evidence="10">
    <location>
        <begin position="379"/>
        <end position="390"/>
    </location>
</feature>
<keyword evidence="4 11" id="KW-1133">Transmembrane helix</keyword>
<dbReference type="OrthoDB" id="10044919at2759"/>
<evidence type="ECO:0000259" key="12">
    <source>
        <dbReference type="PROSITE" id="PS50262"/>
    </source>
</evidence>
<dbReference type="InterPro" id="IPR000276">
    <property type="entry name" value="GPCR_Rhodpsn"/>
</dbReference>
<keyword evidence="5 9" id="KW-0297">G-protein coupled receptor</keyword>
<keyword evidence="2" id="KW-1003">Cell membrane</keyword>
<dbReference type="Proteomes" id="UP000192578">
    <property type="component" value="Unassembled WGS sequence"/>
</dbReference>
<dbReference type="GO" id="GO:0005886">
    <property type="term" value="C:plasma membrane"/>
    <property type="evidence" value="ECO:0007669"/>
    <property type="project" value="UniProtKB-SubCell"/>
</dbReference>
<feature type="transmembrane region" description="Helical" evidence="11">
    <location>
        <begin position="174"/>
        <end position="196"/>
    </location>
</feature>
<protein>
    <submittedName>
        <fullName evidence="13">Melatonin receptor type 1A</fullName>
    </submittedName>
</protein>
<evidence type="ECO:0000256" key="9">
    <source>
        <dbReference type="RuleBase" id="RU000688"/>
    </source>
</evidence>
<feature type="transmembrane region" description="Helical" evidence="11">
    <location>
        <begin position="329"/>
        <end position="351"/>
    </location>
</feature>
<evidence type="ECO:0000256" key="10">
    <source>
        <dbReference type="SAM" id="MobiDB-lite"/>
    </source>
</evidence>
<evidence type="ECO:0000256" key="3">
    <source>
        <dbReference type="ARBA" id="ARBA00022692"/>
    </source>
</evidence>
<name>A0A9X6NCL7_HYPEX</name>
<comment type="caution">
    <text evidence="13">The sequence shown here is derived from an EMBL/GenBank/DDBJ whole genome shotgun (WGS) entry which is preliminary data.</text>
</comment>
<feature type="domain" description="G-protein coupled receptors family 1 profile" evidence="12">
    <location>
        <begin position="72"/>
        <end position="349"/>
    </location>
</feature>
<reference evidence="14" key="1">
    <citation type="submission" date="2017-01" db="EMBL/GenBank/DDBJ databases">
        <title>Comparative genomics of anhydrobiosis in the tardigrade Hypsibius dujardini.</title>
        <authorList>
            <person name="Yoshida Y."/>
            <person name="Koutsovoulos G."/>
            <person name="Laetsch D."/>
            <person name="Stevens L."/>
            <person name="Kumar S."/>
            <person name="Horikawa D."/>
            <person name="Ishino K."/>
            <person name="Komine S."/>
            <person name="Tomita M."/>
            <person name="Blaxter M."/>
            <person name="Arakawa K."/>
        </authorList>
    </citation>
    <scope>NUCLEOTIDE SEQUENCE [LARGE SCALE GENOMIC DNA]</scope>
    <source>
        <strain evidence="14">Z151</strain>
    </source>
</reference>
<feature type="transmembrane region" description="Helical" evidence="11">
    <location>
        <begin position="52"/>
        <end position="80"/>
    </location>
</feature>
<dbReference type="EMBL" id="MTYJ01000187">
    <property type="protein sequence ID" value="OWA50266.1"/>
    <property type="molecule type" value="Genomic_DNA"/>
</dbReference>
<evidence type="ECO:0000256" key="4">
    <source>
        <dbReference type="ARBA" id="ARBA00022989"/>
    </source>
</evidence>